<evidence type="ECO:0000313" key="2">
    <source>
        <dbReference type="Proteomes" id="UP000091967"/>
    </source>
</evidence>
<dbReference type="Proteomes" id="UP000091967">
    <property type="component" value="Unassembled WGS sequence"/>
</dbReference>
<dbReference type="EMBL" id="LYXU01000001">
    <property type="protein sequence ID" value="OBS29414.1"/>
    <property type="molecule type" value="Genomic_DNA"/>
</dbReference>
<reference evidence="1 2" key="1">
    <citation type="submission" date="2016-06" db="EMBL/GenBank/DDBJ databases">
        <title>Living apart together: crosstalk between the core and supernumerary genomes in a fungal plant pathogen.</title>
        <authorList>
            <person name="Vanheule A."/>
            <person name="Audenaert K."/>
            <person name="Warris S."/>
            <person name="Van De Geest H."/>
            <person name="Schijlen E."/>
            <person name="Hofte M."/>
            <person name="De Saeger S."/>
            <person name="Haesaert G."/>
            <person name="Waalwijk C."/>
            <person name="Van Der Lee T."/>
        </authorList>
    </citation>
    <scope>NUCLEOTIDE SEQUENCE [LARGE SCALE GENOMIC DNA]</scope>
    <source>
        <strain evidence="1 2">2516</strain>
    </source>
</reference>
<accession>A0A1B8B9L2</accession>
<name>A0A1B8B9L2_FUSPO</name>
<organism evidence="1 2">
    <name type="scientific">Fusarium poae</name>
    <dbReference type="NCBI Taxonomy" id="36050"/>
    <lineage>
        <taxon>Eukaryota</taxon>
        <taxon>Fungi</taxon>
        <taxon>Dikarya</taxon>
        <taxon>Ascomycota</taxon>
        <taxon>Pezizomycotina</taxon>
        <taxon>Sordariomycetes</taxon>
        <taxon>Hypocreomycetidae</taxon>
        <taxon>Hypocreales</taxon>
        <taxon>Nectriaceae</taxon>
        <taxon>Fusarium</taxon>
    </lineage>
</organism>
<comment type="caution">
    <text evidence="1">The sequence shown here is derived from an EMBL/GenBank/DDBJ whole genome shotgun (WGS) entry which is preliminary data.</text>
</comment>
<dbReference type="AlphaFoldDB" id="A0A1B8B9L2"/>
<gene>
    <name evidence="1" type="ORF">FPOA_03351</name>
</gene>
<sequence length="349" mass="40037">MPQLERIPDLSVDGLNNERYGSPEFRITFLIPAPPMLAAKATFQMVLMFPSRPVQYSSSTRQYGYSRILSLLTKTAAIFNPSSMEVARILLRRNFVHIILFVAGVDEVDKVGRLEDSRPVHEANQPDDVDHRGLITTSSGEVIYTDVHTFCEHAQLFERYGNFALTDYYLGMLAMPEAWLMPGLDHIHIAQHEVLNASISDFYYKLTKWFKRTEAKRSADDGLVVAMRFTFVSFMKWTAFQVAKQVQDCKHRFMCFQERLLSDHSSYSTALPLRVVFREYPNKSEPRGDWRLLLLIRNTNKDEAQQDLENPSVAYGTRRFPLVVPSFTVESVIWATNSWALELGSISCS</sequence>
<proteinExistence type="predicted"/>
<protein>
    <submittedName>
        <fullName evidence="1">Uncharacterized protein</fullName>
    </submittedName>
</protein>
<evidence type="ECO:0000313" key="1">
    <source>
        <dbReference type="EMBL" id="OBS29414.1"/>
    </source>
</evidence>
<dbReference type="STRING" id="36050.A0A1B8B9L2"/>
<keyword evidence="2" id="KW-1185">Reference proteome</keyword>